<dbReference type="CDD" id="cd04781">
    <property type="entry name" value="HTH_MerR-like_sg6"/>
    <property type="match status" value="1"/>
</dbReference>
<accession>A0A4Q7NCM5</accession>
<feature type="domain" description="HTH merR-type" evidence="2">
    <location>
        <begin position="1"/>
        <end position="68"/>
    </location>
</feature>
<keyword evidence="1 3" id="KW-0238">DNA-binding</keyword>
<dbReference type="PANTHER" id="PTHR30204">
    <property type="entry name" value="REDOX-CYCLING DRUG-SENSING TRANSCRIPTIONAL ACTIVATOR SOXR"/>
    <property type="match status" value="1"/>
</dbReference>
<dbReference type="EMBL" id="SGXC01000002">
    <property type="protein sequence ID" value="RZS80782.1"/>
    <property type="molecule type" value="Genomic_DNA"/>
</dbReference>
<dbReference type="AlphaFoldDB" id="A0A4Q7NCM5"/>
<dbReference type="Gene3D" id="1.10.1660.10">
    <property type="match status" value="1"/>
</dbReference>
<dbReference type="Proteomes" id="UP000292445">
    <property type="component" value="Unassembled WGS sequence"/>
</dbReference>
<dbReference type="RefSeq" id="WP_130358406.1">
    <property type="nucleotide sequence ID" value="NZ_SGXC01000002.1"/>
</dbReference>
<reference evidence="3 4" key="1">
    <citation type="submission" date="2019-02" db="EMBL/GenBank/DDBJ databases">
        <title>Genomic Encyclopedia of Type Strains, Phase IV (KMG-IV): sequencing the most valuable type-strain genomes for metagenomic binning, comparative biology and taxonomic classification.</title>
        <authorList>
            <person name="Goeker M."/>
        </authorList>
    </citation>
    <scope>NUCLEOTIDE SEQUENCE [LARGE SCALE GENOMIC DNA]</scope>
    <source>
        <strain evidence="3 4">K24</strain>
    </source>
</reference>
<name>A0A4Q7NCM5_9BURK</name>
<organism evidence="3 4">
    <name type="scientific">Pigmentiphaga kullae</name>
    <dbReference type="NCBI Taxonomy" id="151784"/>
    <lineage>
        <taxon>Bacteria</taxon>
        <taxon>Pseudomonadati</taxon>
        <taxon>Pseudomonadota</taxon>
        <taxon>Betaproteobacteria</taxon>
        <taxon>Burkholderiales</taxon>
        <taxon>Alcaligenaceae</taxon>
        <taxon>Pigmentiphaga</taxon>
    </lineage>
</organism>
<dbReference type="GO" id="GO:0003700">
    <property type="term" value="F:DNA-binding transcription factor activity"/>
    <property type="evidence" value="ECO:0007669"/>
    <property type="project" value="InterPro"/>
</dbReference>
<dbReference type="InterPro" id="IPR047057">
    <property type="entry name" value="MerR_fam"/>
</dbReference>
<gene>
    <name evidence="3" type="ORF">EV675_3395</name>
</gene>
<proteinExistence type="predicted"/>
<evidence type="ECO:0000256" key="1">
    <source>
        <dbReference type="ARBA" id="ARBA00023125"/>
    </source>
</evidence>
<dbReference type="OrthoDB" id="9802944at2"/>
<dbReference type="Pfam" id="PF13411">
    <property type="entry name" value="MerR_1"/>
    <property type="match status" value="1"/>
</dbReference>
<dbReference type="SMART" id="SM00422">
    <property type="entry name" value="HTH_MERR"/>
    <property type="match status" value="1"/>
</dbReference>
<dbReference type="PROSITE" id="PS50937">
    <property type="entry name" value="HTH_MERR_2"/>
    <property type="match status" value="1"/>
</dbReference>
<evidence type="ECO:0000313" key="4">
    <source>
        <dbReference type="Proteomes" id="UP000292445"/>
    </source>
</evidence>
<sequence>MDISEVARRTGVPSSTLRFYEKKGLITATSPAGERRRFAPDVLDQLALIALGQAGGLSLDEIGAMLSPAGAPKVDRKVLSAKADEINATIKRLRAMSEGLRHAAECPAANHAQCPTFQRLLKVAAAGRLRQRRAPGNLTGWGG</sequence>
<dbReference type="InterPro" id="IPR009061">
    <property type="entry name" value="DNA-bd_dom_put_sf"/>
</dbReference>
<protein>
    <submittedName>
        <fullName evidence="3">DNA-binding transcriptional MerR regulator</fullName>
    </submittedName>
</protein>
<dbReference type="InterPro" id="IPR000551">
    <property type="entry name" value="MerR-type_HTH_dom"/>
</dbReference>
<dbReference type="PRINTS" id="PR00040">
    <property type="entry name" value="HTHMERR"/>
</dbReference>
<keyword evidence="4" id="KW-1185">Reference proteome</keyword>
<dbReference type="PANTHER" id="PTHR30204:SF97">
    <property type="entry name" value="MERR FAMILY REGULATORY PROTEIN"/>
    <property type="match status" value="1"/>
</dbReference>
<evidence type="ECO:0000259" key="2">
    <source>
        <dbReference type="PROSITE" id="PS50937"/>
    </source>
</evidence>
<dbReference type="SUPFAM" id="SSF46955">
    <property type="entry name" value="Putative DNA-binding domain"/>
    <property type="match status" value="1"/>
</dbReference>
<evidence type="ECO:0000313" key="3">
    <source>
        <dbReference type="EMBL" id="RZS80782.1"/>
    </source>
</evidence>
<dbReference type="GO" id="GO:0003677">
    <property type="term" value="F:DNA binding"/>
    <property type="evidence" value="ECO:0007669"/>
    <property type="project" value="UniProtKB-KW"/>
</dbReference>
<comment type="caution">
    <text evidence="3">The sequence shown here is derived from an EMBL/GenBank/DDBJ whole genome shotgun (WGS) entry which is preliminary data.</text>
</comment>